<reference evidence="1 2" key="1">
    <citation type="submission" date="2016-01" db="EMBL/GenBank/DDBJ databases">
        <authorList>
            <person name="Regsiter A."/>
            <person name="william w."/>
        </authorList>
    </citation>
    <scope>NUCLEOTIDE SEQUENCE [LARGE SCALE GENOMIC DNA]</scope>
    <source>
        <strain evidence="1 2">B6</strain>
    </source>
</reference>
<dbReference type="EMBL" id="FCNL01000010">
    <property type="protein sequence ID" value="CVI15139.1"/>
    <property type="molecule type" value="Genomic_DNA"/>
</dbReference>
<gene>
    <name evidence="1" type="ORF">AGR4A_Cc180026</name>
</gene>
<organism evidence="1 2">
    <name type="scientific">Agrobacterium tumefaciens str. B6</name>
    <dbReference type="NCBI Taxonomy" id="1183423"/>
    <lineage>
        <taxon>Bacteria</taxon>
        <taxon>Pseudomonadati</taxon>
        <taxon>Pseudomonadota</taxon>
        <taxon>Alphaproteobacteria</taxon>
        <taxon>Hyphomicrobiales</taxon>
        <taxon>Rhizobiaceae</taxon>
        <taxon>Rhizobium/Agrobacterium group</taxon>
        <taxon>Agrobacterium</taxon>
        <taxon>Agrobacterium tumefaciens complex</taxon>
    </lineage>
</organism>
<sequence>MDHATFLRAQLEKIRTEVDEAPEVLDGVHAQEIAQKLHEFHALVKNYMDDIALNAARFLRDTSDYASLRD</sequence>
<name>A0A822UYR3_AGRTU</name>
<accession>A0A822UYR3</accession>
<dbReference type="AlphaFoldDB" id="A0A822UYR3"/>
<protein>
    <submittedName>
        <fullName evidence="1">Uncharacterized protein</fullName>
    </submittedName>
</protein>
<dbReference type="Proteomes" id="UP000192074">
    <property type="component" value="Unassembled WGS sequence"/>
</dbReference>
<evidence type="ECO:0000313" key="2">
    <source>
        <dbReference type="Proteomes" id="UP000192074"/>
    </source>
</evidence>
<evidence type="ECO:0000313" key="1">
    <source>
        <dbReference type="EMBL" id="CVI15139.1"/>
    </source>
</evidence>
<comment type="caution">
    <text evidence="1">The sequence shown here is derived from an EMBL/GenBank/DDBJ whole genome shotgun (WGS) entry which is preliminary data.</text>
</comment>
<proteinExistence type="predicted"/>